<evidence type="ECO:0000259" key="1">
    <source>
        <dbReference type="Pfam" id="PF03976"/>
    </source>
</evidence>
<dbReference type="SUPFAM" id="SSF52540">
    <property type="entry name" value="P-loop containing nucleoside triphosphate hydrolases"/>
    <property type="match status" value="2"/>
</dbReference>
<dbReference type="Pfam" id="PF03976">
    <property type="entry name" value="PPK2"/>
    <property type="match status" value="2"/>
</dbReference>
<feature type="domain" description="Polyphosphate kinase-2-related" evidence="1">
    <location>
        <begin position="11"/>
        <end position="235"/>
    </location>
</feature>
<dbReference type="PANTHER" id="PTHR34383:SF3">
    <property type="entry name" value="POLYPHOSPHATE:AMP PHOSPHOTRANSFERASE"/>
    <property type="match status" value="1"/>
</dbReference>
<sequence>MFESAEIGHRVDKKEYKARVPELRAALLDAQYTLLEQSRSPVVILVNGVDGAGKGETVNLLNEWMDPRHIRTVAFGQPSGDEAAMPEMWRFWQVLPPKGRIGILFGSWYTDPILAHVMGHDRKARFALRLEQIRQFERMLAAEGAVLLKLWFHLSHQAAKARFKALEKDPKNSWRVDKGDWERFKHYNEFVGVCAKALRKTSTAEAPWQVIEGADPAYRSLAAGDALLAALKVATAKPAKGSTRAAPPVAKTRAAVETAHSRTLLGSMDFTRHLNRKKYATELEALQARLATLSRDPRMAARSLVVVFEGTDAAGKGSTIRRVTQAMDARHYRVIPIAAPSDEERAQPYLWRFWRHVPRHGHATLFDRSWYGRVLVERVEKFCAEADWMRGYDEINSFEEQLAQAGAIVVKFWMAITPEEQLRRFEERKATPHKTFKITAEDWRNREKWPLYESAVSDMIDRTSTDVAPWHVVASNDKMFSRIEVLRHLCERMEAALGRQKAQARR</sequence>
<dbReference type="EMBL" id="WJBU01000021">
    <property type="protein sequence ID" value="MRD49242.1"/>
    <property type="molecule type" value="Genomic_DNA"/>
</dbReference>
<dbReference type="GO" id="GO:0043751">
    <property type="term" value="F:polyphosphate:AMP phosphotransferase activity"/>
    <property type="evidence" value="ECO:0007669"/>
    <property type="project" value="InterPro"/>
</dbReference>
<dbReference type="InterPro" id="IPR027417">
    <property type="entry name" value="P-loop_NTPase"/>
</dbReference>
<protein>
    <submittedName>
        <fullName evidence="2">Polyphosphate:AMP phosphotransferase</fullName>
    </submittedName>
</protein>
<dbReference type="PANTHER" id="PTHR34383">
    <property type="entry name" value="POLYPHOSPHATE:AMP PHOSPHOTRANSFERASE-RELATED"/>
    <property type="match status" value="1"/>
</dbReference>
<keyword evidence="2" id="KW-0808">Transferase</keyword>
<dbReference type="OrthoDB" id="9775224at2"/>
<dbReference type="AlphaFoldDB" id="A0A844B7W4"/>
<feature type="domain" description="Polyphosphate kinase-2-related" evidence="1">
    <location>
        <begin position="274"/>
        <end position="496"/>
    </location>
</feature>
<evidence type="ECO:0000313" key="3">
    <source>
        <dbReference type="Proteomes" id="UP000487350"/>
    </source>
</evidence>
<dbReference type="RefSeq" id="WP_153586548.1">
    <property type="nucleotide sequence ID" value="NZ_WJBU01000021.1"/>
</dbReference>
<dbReference type="Proteomes" id="UP000487350">
    <property type="component" value="Unassembled WGS sequence"/>
</dbReference>
<gene>
    <name evidence="2" type="primary">pap</name>
    <name evidence="2" type="ORF">GHT07_18360</name>
</gene>
<dbReference type="GO" id="GO:0006797">
    <property type="term" value="P:polyphosphate metabolic process"/>
    <property type="evidence" value="ECO:0007669"/>
    <property type="project" value="InterPro"/>
</dbReference>
<proteinExistence type="predicted"/>
<dbReference type="InterPro" id="IPR022489">
    <property type="entry name" value="PolyP_AMP_Tfrase"/>
</dbReference>
<dbReference type="NCBIfam" id="TIGR03708">
    <property type="entry name" value="poly_P_AMP_trns"/>
    <property type="match status" value="1"/>
</dbReference>
<reference evidence="2 3" key="1">
    <citation type="submission" date="2019-11" db="EMBL/GenBank/DDBJ databases">
        <title>Caenimonas koreensis gen. nov., sp. nov., isolated from activated sludge.</title>
        <authorList>
            <person name="Seung H.R."/>
        </authorList>
    </citation>
    <scope>NUCLEOTIDE SEQUENCE [LARGE SCALE GENOMIC DNA]</scope>
    <source>
        <strain evidence="2 3">EMB320</strain>
    </source>
</reference>
<accession>A0A844B7W4</accession>
<evidence type="ECO:0000313" key="2">
    <source>
        <dbReference type="EMBL" id="MRD49242.1"/>
    </source>
</evidence>
<dbReference type="Gene3D" id="3.40.50.300">
    <property type="entry name" value="P-loop containing nucleotide triphosphate hydrolases"/>
    <property type="match status" value="2"/>
</dbReference>
<dbReference type="InterPro" id="IPR022488">
    <property type="entry name" value="PPK2-related"/>
</dbReference>
<organism evidence="2 3">
    <name type="scientific">Caenimonas koreensis DSM 17982</name>
    <dbReference type="NCBI Taxonomy" id="1121255"/>
    <lineage>
        <taxon>Bacteria</taxon>
        <taxon>Pseudomonadati</taxon>
        <taxon>Pseudomonadota</taxon>
        <taxon>Betaproteobacteria</taxon>
        <taxon>Burkholderiales</taxon>
        <taxon>Comamonadaceae</taxon>
        <taxon>Caenimonas</taxon>
    </lineage>
</organism>
<name>A0A844B7W4_9BURK</name>
<keyword evidence="3" id="KW-1185">Reference proteome</keyword>
<comment type="caution">
    <text evidence="2">The sequence shown here is derived from an EMBL/GenBank/DDBJ whole genome shotgun (WGS) entry which is preliminary data.</text>
</comment>